<dbReference type="PROSITE" id="PS00041">
    <property type="entry name" value="HTH_ARAC_FAMILY_1"/>
    <property type="match status" value="1"/>
</dbReference>
<dbReference type="InterPro" id="IPR009057">
    <property type="entry name" value="Homeodomain-like_sf"/>
</dbReference>
<keyword evidence="7" id="KW-1185">Reference proteome</keyword>
<evidence type="ECO:0000256" key="1">
    <source>
        <dbReference type="ARBA" id="ARBA00023015"/>
    </source>
</evidence>
<dbReference type="SUPFAM" id="SSF46689">
    <property type="entry name" value="Homeodomain-like"/>
    <property type="match status" value="1"/>
</dbReference>
<evidence type="ECO:0000259" key="5">
    <source>
        <dbReference type="PROSITE" id="PS01124"/>
    </source>
</evidence>
<dbReference type="PANTHER" id="PTHR46796">
    <property type="entry name" value="HTH-TYPE TRANSCRIPTIONAL ACTIVATOR RHAS-RELATED"/>
    <property type="match status" value="1"/>
</dbReference>
<dbReference type="OrthoDB" id="9809338at2"/>
<protein>
    <submittedName>
        <fullName evidence="6">AraC family transcriptional regulator</fullName>
    </submittedName>
</protein>
<proteinExistence type="predicted"/>
<reference evidence="6 7" key="1">
    <citation type="submission" date="2018-06" db="EMBL/GenBank/DDBJ databases">
        <title>Marinomonas sp. YLB-05 draft genome sequence.</title>
        <authorList>
            <person name="Yu L."/>
            <person name="Tang X."/>
        </authorList>
    </citation>
    <scope>NUCLEOTIDE SEQUENCE [LARGE SCALE GENOMIC DNA]</scope>
    <source>
        <strain evidence="6 7">YLB-05</strain>
    </source>
</reference>
<feature type="domain" description="HTH araC/xylS-type" evidence="5">
    <location>
        <begin position="161"/>
        <end position="251"/>
    </location>
</feature>
<dbReference type="SUPFAM" id="SSF51215">
    <property type="entry name" value="Regulatory protein AraC"/>
    <property type="match status" value="1"/>
</dbReference>
<evidence type="ECO:0000256" key="2">
    <source>
        <dbReference type="ARBA" id="ARBA00023125"/>
    </source>
</evidence>
<dbReference type="Pfam" id="PF02311">
    <property type="entry name" value="AraC_binding"/>
    <property type="match status" value="1"/>
</dbReference>
<keyword evidence="3" id="KW-0010">Activator</keyword>
<dbReference type="InterPro" id="IPR050204">
    <property type="entry name" value="AraC_XylS_family_regulators"/>
</dbReference>
<keyword evidence="1" id="KW-0805">Transcription regulation</keyword>
<evidence type="ECO:0000313" key="6">
    <source>
        <dbReference type="EMBL" id="RDL45300.1"/>
    </source>
</evidence>
<dbReference type="Pfam" id="PF12833">
    <property type="entry name" value="HTH_18"/>
    <property type="match status" value="1"/>
</dbReference>
<comment type="caution">
    <text evidence="6">The sequence shown here is derived from an EMBL/GenBank/DDBJ whole genome shotgun (WGS) entry which is preliminary data.</text>
</comment>
<keyword evidence="2" id="KW-0238">DNA-binding</keyword>
<dbReference type="GO" id="GO:0043565">
    <property type="term" value="F:sequence-specific DNA binding"/>
    <property type="evidence" value="ECO:0007669"/>
    <property type="project" value="InterPro"/>
</dbReference>
<dbReference type="RefSeq" id="WP_115467333.1">
    <property type="nucleotide sequence ID" value="NZ_QKRA01000002.1"/>
</dbReference>
<dbReference type="Proteomes" id="UP000254326">
    <property type="component" value="Unassembled WGS sequence"/>
</dbReference>
<dbReference type="InterPro" id="IPR018062">
    <property type="entry name" value="HTH_AraC-typ_CS"/>
</dbReference>
<evidence type="ECO:0000313" key="7">
    <source>
        <dbReference type="Proteomes" id="UP000254326"/>
    </source>
</evidence>
<dbReference type="AlphaFoldDB" id="A0A370UBX4"/>
<dbReference type="PROSITE" id="PS01124">
    <property type="entry name" value="HTH_ARAC_FAMILY_2"/>
    <property type="match status" value="1"/>
</dbReference>
<name>A0A370UBX4_9GAMM</name>
<dbReference type="InterPro" id="IPR037923">
    <property type="entry name" value="HTH-like"/>
</dbReference>
<accession>A0A370UBX4</accession>
<gene>
    <name evidence="6" type="ORF">DN730_06740</name>
</gene>
<dbReference type="EMBL" id="QKRA01000002">
    <property type="protein sequence ID" value="RDL45300.1"/>
    <property type="molecule type" value="Genomic_DNA"/>
</dbReference>
<evidence type="ECO:0000256" key="4">
    <source>
        <dbReference type="ARBA" id="ARBA00023163"/>
    </source>
</evidence>
<dbReference type="Gene3D" id="2.60.120.10">
    <property type="entry name" value="Jelly Rolls"/>
    <property type="match status" value="1"/>
</dbReference>
<dbReference type="InterPro" id="IPR018060">
    <property type="entry name" value="HTH_AraC"/>
</dbReference>
<evidence type="ECO:0000256" key="3">
    <source>
        <dbReference type="ARBA" id="ARBA00023159"/>
    </source>
</evidence>
<organism evidence="6 7">
    <name type="scientific">Marinomonas piezotolerans</name>
    <dbReference type="NCBI Taxonomy" id="2213058"/>
    <lineage>
        <taxon>Bacteria</taxon>
        <taxon>Pseudomonadati</taxon>
        <taxon>Pseudomonadota</taxon>
        <taxon>Gammaproteobacteria</taxon>
        <taxon>Oceanospirillales</taxon>
        <taxon>Oceanospirillaceae</taxon>
        <taxon>Marinomonas</taxon>
    </lineage>
</organism>
<dbReference type="Gene3D" id="1.10.10.60">
    <property type="entry name" value="Homeodomain-like"/>
    <property type="match status" value="2"/>
</dbReference>
<dbReference type="GO" id="GO:0003700">
    <property type="term" value="F:DNA-binding transcription factor activity"/>
    <property type="evidence" value="ECO:0007669"/>
    <property type="project" value="InterPro"/>
</dbReference>
<dbReference type="InterPro" id="IPR003313">
    <property type="entry name" value="AraC-bd"/>
</dbReference>
<sequence length="262" mass="29538">MVPSRQEQHFIDHPRLPFLTLRSTFNSGLAYKTHQHETVSLGVVLEGTTRSTINGSEYHLQAGDMVLIPPHCAHACNPKTGHRSYHMLYIDQQWCVEVLNANPDQMVFTTKQHVLRDATLFASLKAWLDDFSNPQYDDLTPLTAIIQHAGDLTPASPRHLDRITQSEQSIQALAAEQGMSQEGFIRAIKRQTGLSPLALRHNQRIELAKQFIAQGMPLIEVALLVGYQDQSQFHKHFVHFTAATPKQYQGRLTSPPTTTRKS</sequence>
<keyword evidence="4" id="KW-0804">Transcription</keyword>
<dbReference type="SMART" id="SM00342">
    <property type="entry name" value="HTH_ARAC"/>
    <property type="match status" value="1"/>
</dbReference>
<dbReference type="InterPro" id="IPR014710">
    <property type="entry name" value="RmlC-like_jellyroll"/>
</dbReference>